<feature type="region of interest" description="Disordered" evidence="4">
    <location>
        <begin position="103"/>
        <end position="192"/>
    </location>
</feature>
<keyword evidence="7" id="KW-1185">Reference proteome</keyword>
<feature type="compositionally biased region" description="Polar residues" evidence="4">
    <location>
        <begin position="106"/>
        <end position="126"/>
    </location>
</feature>
<feature type="domain" description="NAB" evidence="5">
    <location>
        <begin position="20"/>
        <end position="100"/>
    </location>
</feature>
<evidence type="ECO:0000256" key="2">
    <source>
        <dbReference type="ARBA" id="ARBA00038006"/>
    </source>
</evidence>
<dbReference type="Gene3D" id="1.10.287.1490">
    <property type="match status" value="1"/>
</dbReference>
<dbReference type="InterPro" id="IPR011684">
    <property type="entry name" value="NAB"/>
</dbReference>
<dbReference type="PANTHER" id="PTHR32258">
    <property type="entry name" value="PROTEIN NETWORKED 4A"/>
    <property type="match status" value="1"/>
</dbReference>
<dbReference type="InterPro" id="IPR057531">
    <property type="entry name" value="PUMA/OVT1_CC"/>
</dbReference>
<dbReference type="EMBL" id="JBJUIK010000004">
    <property type="protein sequence ID" value="KAL3530985.1"/>
    <property type="molecule type" value="Genomic_DNA"/>
</dbReference>
<accession>A0ABD3AIG4</accession>
<dbReference type="Pfam" id="PF07765">
    <property type="entry name" value="KIP1"/>
    <property type="match status" value="1"/>
</dbReference>
<evidence type="ECO:0000313" key="7">
    <source>
        <dbReference type="Proteomes" id="UP001630127"/>
    </source>
</evidence>
<evidence type="ECO:0000256" key="4">
    <source>
        <dbReference type="SAM" id="MobiDB-lite"/>
    </source>
</evidence>
<dbReference type="PROSITE" id="PS51774">
    <property type="entry name" value="NAB"/>
    <property type="match status" value="1"/>
</dbReference>
<organism evidence="6 7">
    <name type="scientific">Cinchona calisaya</name>
    <dbReference type="NCBI Taxonomy" id="153742"/>
    <lineage>
        <taxon>Eukaryota</taxon>
        <taxon>Viridiplantae</taxon>
        <taxon>Streptophyta</taxon>
        <taxon>Embryophyta</taxon>
        <taxon>Tracheophyta</taxon>
        <taxon>Spermatophyta</taxon>
        <taxon>Magnoliopsida</taxon>
        <taxon>eudicotyledons</taxon>
        <taxon>Gunneridae</taxon>
        <taxon>Pentapetalae</taxon>
        <taxon>asterids</taxon>
        <taxon>lamiids</taxon>
        <taxon>Gentianales</taxon>
        <taxon>Rubiaceae</taxon>
        <taxon>Cinchonoideae</taxon>
        <taxon>Cinchoneae</taxon>
        <taxon>Cinchona</taxon>
    </lineage>
</organism>
<name>A0ABD3AIG4_9GENT</name>
<feature type="coiled-coil region" evidence="3">
    <location>
        <begin position="192"/>
        <end position="274"/>
    </location>
</feature>
<sequence length="630" mass="72590">MAATLVKQNKMNRTISKKSHSWCWDSHISPKNSKWLQENLEEMDQNVKRMLKLIEEDADSFAKKAAMYYQKRPELISLVEEFYRMYRSLAERYNQVTGELRKSIPSDLQSQGSGISDTSSETPSTLPSRDHRLSRRRSGPRPPGFEFFLGAGGNGTDLSSKEGDETSTLDSESESDDSSVNNSTATQSSEDDQVLRRRIIELEEELRDVKEKFQMLQKEISVRSDVGSKTENSEILLVRIAGYEEELKIARKKIRQSEEQINMLKDELEKYKSMECSNCVHGREVTIVEEGTKNMEDNSTVEKQGLIELNEYSGSSEAASDPEHKIHTLEEELKLTKEKLLDSEKEVARLSFELQNNGSSIHSLQDQLGSTKKDISTWKTKLEKEKKEVLRLQDRIMRYKSNLSDRDQEIRGLRETISNANKSLSEENTQLQAGITRLLKEKTYLEDTLKEMDLRCQSSEEDVRRIKVGKTQMEAMLGAEIEELKAGILEKNGHIEDLNRSLDALELNYDNLRTEKEALDAKIVTYTAEIKLKDIRFDEVSMHLQQLHTQHVELTARAEGAHKQVEELQSRIKELEKEVERQQELILEGAEEKREAIRQLCFSLEHYRNGYHRLRQAVIGHKRLRVMAAS</sequence>
<keyword evidence="1 3" id="KW-0175">Coiled coil</keyword>
<evidence type="ECO:0000259" key="5">
    <source>
        <dbReference type="PROSITE" id="PS51774"/>
    </source>
</evidence>
<feature type="coiled-coil region" evidence="3">
    <location>
        <begin position="375"/>
        <end position="441"/>
    </location>
</feature>
<feature type="compositionally biased region" description="Acidic residues" evidence="4">
    <location>
        <begin position="165"/>
        <end position="177"/>
    </location>
</feature>
<evidence type="ECO:0000256" key="3">
    <source>
        <dbReference type="SAM" id="Coils"/>
    </source>
</evidence>
<dbReference type="AlphaFoldDB" id="A0ABD3AIG4"/>
<dbReference type="Proteomes" id="UP001630127">
    <property type="component" value="Unassembled WGS sequence"/>
</dbReference>
<dbReference type="PANTHER" id="PTHR32258:SF3">
    <property type="entry name" value="PROTEIN NETWORKED 4A"/>
    <property type="match status" value="1"/>
</dbReference>
<proteinExistence type="inferred from homology"/>
<comment type="similarity">
    <text evidence="2">Belongs to the NET family.</text>
</comment>
<comment type="caution">
    <text evidence="6">The sequence shown here is derived from an EMBL/GenBank/DDBJ whole genome shotgun (WGS) entry which is preliminary data.</text>
</comment>
<reference evidence="6 7" key="1">
    <citation type="submission" date="2024-11" db="EMBL/GenBank/DDBJ databases">
        <title>A near-complete genome assembly of Cinchona calisaya.</title>
        <authorList>
            <person name="Lian D.C."/>
            <person name="Zhao X.W."/>
            <person name="Wei L."/>
        </authorList>
    </citation>
    <scope>NUCLEOTIDE SEQUENCE [LARGE SCALE GENOMIC DNA]</scope>
    <source>
        <tissue evidence="6">Nenye</tissue>
    </source>
</reference>
<protein>
    <recommendedName>
        <fullName evidence="5">NAB domain-containing protein</fullName>
    </recommendedName>
</protein>
<evidence type="ECO:0000256" key="1">
    <source>
        <dbReference type="ARBA" id="ARBA00023054"/>
    </source>
</evidence>
<dbReference type="Pfam" id="PF24627">
    <property type="entry name" value="PUMA_CC"/>
    <property type="match status" value="1"/>
</dbReference>
<feature type="coiled-coil region" evidence="3">
    <location>
        <begin position="488"/>
        <end position="592"/>
    </location>
</feature>
<dbReference type="InterPro" id="IPR051861">
    <property type="entry name" value="NET_actin-binding_domain"/>
</dbReference>
<evidence type="ECO:0000313" key="6">
    <source>
        <dbReference type="EMBL" id="KAL3530985.1"/>
    </source>
</evidence>
<gene>
    <name evidence="6" type="ORF">ACH5RR_010307</name>
</gene>